<sequence>MASVLSVALGERSYEIHVGAGLLARAGALIRPLLASPRVFVVTDETIEGLHLDTLKESLDRAGIENHGVVLPPGEQTKDFAHLESLLDAMLDARCERGTTIVAFGGGVIGDLTGFAASVLLRGVPFIQIPTTLLSQVDSSVGGKTGINTRQGKNLVGSFYQPRLVLADIDVLSTLAPRDLRSGYAEVVKYGLIDDPAFFAWLEQHGLALLLGNAEARTHAVLTSCAAKARVVAADEKESGQRALLNLGHTFAHALEAEGGYGEALQHGEAVAIGMLMAFDLSVRMGLCPAADLARLEAHLKALALPVALPPLPEGKAWSAPALLSHFAKDKKVKDGKVTFVLARGIGQAFLCREVERAQVLAVLEDWVARP</sequence>
<dbReference type="GO" id="GO:0000166">
    <property type="term" value="F:nucleotide binding"/>
    <property type="evidence" value="ECO:0007669"/>
    <property type="project" value="UniProtKB-KW"/>
</dbReference>
<evidence type="ECO:0000256" key="9">
    <source>
        <dbReference type="ARBA" id="ARBA00022490"/>
    </source>
</evidence>
<protein>
    <recommendedName>
        <fullName evidence="8">3-dehydroquinate synthase</fullName>
        <ecNumber evidence="7">4.2.3.4</ecNumber>
    </recommendedName>
</protein>
<keyword evidence="10" id="KW-0028">Amino-acid biosynthesis</keyword>
<keyword evidence="13" id="KW-0862">Zinc</keyword>
<dbReference type="PANTHER" id="PTHR43622:SF7">
    <property type="entry name" value="3-DEHYDROQUINATE SYNTHASE, CHLOROPLASTIC"/>
    <property type="match status" value="1"/>
</dbReference>
<dbReference type="GO" id="GO:0008652">
    <property type="term" value="P:amino acid biosynthetic process"/>
    <property type="evidence" value="ECO:0007669"/>
    <property type="project" value="UniProtKB-KW"/>
</dbReference>
<comment type="caution">
    <text evidence="20">The sequence shown here is derived from an EMBL/GenBank/DDBJ whole genome shotgun (WGS) entry which is preliminary data.</text>
</comment>
<keyword evidence="9" id="KW-0963">Cytoplasm</keyword>
<keyword evidence="16 20" id="KW-0456">Lyase</keyword>
<evidence type="ECO:0000256" key="16">
    <source>
        <dbReference type="ARBA" id="ARBA00023239"/>
    </source>
</evidence>
<keyword evidence="11" id="KW-0479">Metal-binding</keyword>
<evidence type="ECO:0000256" key="6">
    <source>
        <dbReference type="ARBA" id="ARBA00005412"/>
    </source>
</evidence>
<evidence type="ECO:0000256" key="2">
    <source>
        <dbReference type="ARBA" id="ARBA00001911"/>
    </source>
</evidence>
<dbReference type="Pfam" id="PF24621">
    <property type="entry name" value="DHQS_C"/>
    <property type="match status" value="1"/>
</dbReference>
<dbReference type="Gene3D" id="3.40.50.1970">
    <property type="match status" value="1"/>
</dbReference>
<evidence type="ECO:0000256" key="3">
    <source>
        <dbReference type="ARBA" id="ARBA00001941"/>
    </source>
</evidence>
<comment type="cofactor">
    <cofactor evidence="2">
        <name>NAD(+)</name>
        <dbReference type="ChEBI" id="CHEBI:57540"/>
    </cofactor>
</comment>
<evidence type="ECO:0000256" key="7">
    <source>
        <dbReference type="ARBA" id="ARBA00013031"/>
    </source>
</evidence>
<keyword evidence="15" id="KW-0057">Aromatic amino acid biosynthesis</keyword>
<dbReference type="EC" id="4.2.3.4" evidence="7"/>
<dbReference type="SUPFAM" id="SSF56796">
    <property type="entry name" value="Dehydroquinate synthase-like"/>
    <property type="match status" value="1"/>
</dbReference>
<dbReference type="AlphaFoldDB" id="A0A1J5RN55"/>
<dbReference type="InterPro" id="IPR056179">
    <property type="entry name" value="DHQS_C"/>
</dbReference>
<evidence type="ECO:0000256" key="4">
    <source>
        <dbReference type="ARBA" id="ARBA00004496"/>
    </source>
</evidence>
<evidence type="ECO:0000256" key="10">
    <source>
        <dbReference type="ARBA" id="ARBA00022605"/>
    </source>
</evidence>
<dbReference type="FunFam" id="3.40.50.1970:FF:000001">
    <property type="entry name" value="3-dehydroquinate synthase"/>
    <property type="match status" value="1"/>
</dbReference>
<evidence type="ECO:0000256" key="13">
    <source>
        <dbReference type="ARBA" id="ARBA00022833"/>
    </source>
</evidence>
<dbReference type="InterPro" id="IPR030960">
    <property type="entry name" value="DHQS/DOIS_N"/>
</dbReference>
<dbReference type="PANTHER" id="PTHR43622">
    <property type="entry name" value="3-DEHYDROQUINATE SYNTHASE"/>
    <property type="match status" value="1"/>
</dbReference>
<dbReference type="InterPro" id="IPR050071">
    <property type="entry name" value="Dehydroquinate_synthase"/>
</dbReference>
<dbReference type="GO" id="GO:0009073">
    <property type="term" value="P:aromatic amino acid family biosynthetic process"/>
    <property type="evidence" value="ECO:0007669"/>
    <property type="project" value="UniProtKB-KW"/>
</dbReference>
<evidence type="ECO:0000256" key="1">
    <source>
        <dbReference type="ARBA" id="ARBA00001393"/>
    </source>
</evidence>
<keyword evidence="14" id="KW-0520">NAD</keyword>
<dbReference type="GO" id="GO:0003856">
    <property type="term" value="F:3-dehydroquinate synthase activity"/>
    <property type="evidence" value="ECO:0007669"/>
    <property type="project" value="UniProtKB-EC"/>
</dbReference>
<organism evidence="20">
    <name type="scientific">mine drainage metagenome</name>
    <dbReference type="NCBI Taxonomy" id="410659"/>
    <lineage>
        <taxon>unclassified sequences</taxon>
        <taxon>metagenomes</taxon>
        <taxon>ecological metagenomes</taxon>
    </lineage>
</organism>
<feature type="domain" description="3-dehydroquinate synthase N-terminal" evidence="18">
    <location>
        <begin position="69"/>
        <end position="181"/>
    </location>
</feature>
<dbReference type="InterPro" id="IPR030963">
    <property type="entry name" value="DHQ_synth_fam"/>
</dbReference>
<dbReference type="Gene3D" id="1.20.1090.10">
    <property type="entry name" value="Dehydroquinate synthase-like - alpha domain"/>
    <property type="match status" value="1"/>
</dbReference>
<accession>A0A1J5RN55</accession>
<gene>
    <name evidence="20" type="primary">aroB_7</name>
    <name evidence="20" type="ORF">GALL_208690</name>
</gene>
<comment type="pathway">
    <text evidence="5">Metabolic intermediate biosynthesis; chorismate biosynthesis; chorismate from D-erythrose 4-phosphate and phosphoenolpyruvate: step 2/7.</text>
</comment>
<evidence type="ECO:0000256" key="5">
    <source>
        <dbReference type="ARBA" id="ARBA00004661"/>
    </source>
</evidence>
<dbReference type="PIRSF" id="PIRSF001455">
    <property type="entry name" value="DHQ_synth"/>
    <property type="match status" value="1"/>
</dbReference>
<dbReference type="InterPro" id="IPR016037">
    <property type="entry name" value="DHQ_synth_AroB"/>
</dbReference>
<evidence type="ECO:0000259" key="18">
    <source>
        <dbReference type="Pfam" id="PF01761"/>
    </source>
</evidence>
<dbReference type="HAMAP" id="MF_00110">
    <property type="entry name" value="DHQ_synthase"/>
    <property type="match status" value="1"/>
</dbReference>
<dbReference type="NCBIfam" id="TIGR01357">
    <property type="entry name" value="aroB"/>
    <property type="match status" value="1"/>
</dbReference>
<evidence type="ECO:0000256" key="17">
    <source>
        <dbReference type="ARBA" id="ARBA00023285"/>
    </source>
</evidence>
<evidence type="ECO:0000256" key="15">
    <source>
        <dbReference type="ARBA" id="ARBA00023141"/>
    </source>
</evidence>
<dbReference type="GO" id="GO:0005737">
    <property type="term" value="C:cytoplasm"/>
    <property type="evidence" value="ECO:0007669"/>
    <property type="project" value="UniProtKB-SubCell"/>
</dbReference>
<dbReference type="Pfam" id="PF01761">
    <property type="entry name" value="DHQ_synthase"/>
    <property type="match status" value="1"/>
</dbReference>
<proteinExistence type="inferred from homology"/>
<keyword evidence="12" id="KW-0547">Nucleotide-binding</keyword>
<keyword evidence="17" id="KW-0170">Cobalt</keyword>
<evidence type="ECO:0000313" key="20">
    <source>
        <dbReference type="EMBL" id="OIQ97169.1"/>
    </source>
</evidence>
<evidence type="ECO:0000259" key="19">
    <source>
        <dbReference type="Pfam" id="PF24621"/>
    </source>
</evidence>
<dbReference type="CDD" id="cd08195">
    <property type="entry name" value="DHQS"/>
    <property type="match status" value="1"/>
</dbReference>
<comment type="cofactor">
    <cofactor evidence="3">
        <name>Co(2+)</name>
        <dbReference type="ChEBI" id="CHEBI:48828"/>
    </cofactor>
</comment>
<name>A0A1J5RN55_9ZZZZ</name>
<evidence type="ECO:0000256" key="14">
    <source>
        <dbReference type="ARBA" id="ARBA00023027"/>
    </source>
</evidence>
<dbReference type="EMBL" id="MLJW01000137">
    <property type="protein sequence ID" value="OIQ97169.1"/>
    <property type="molecule type" value="Genomic_DNA"/>
</dbReference>
<comment type="subcellular location">
    <subcellularLocation>
        <location evidence="4">Cytoplasm</location>
    </subcellularLocation>
</comment>
<evidence type="ECO:0000256" key="11">
    <source>
        <dbReference type="ARBA" id="ARBA00022723"/>
    </source>
</evidence>
<reference evidence="20" key="1">
    <citation type="submission" date="2016-10" db="EMBL/GenBank/DDBJ databases">
        <title>Sequence of Gallionella enrichment culture.</title>
        <authorList>
            <person name="Poehlein A."/>
            <person name="Muehling M."/>
            <person name="Daniel R."/>
        </authorList>
    </citation>
    <scope>NUCLEOTIDE SEQUENCE</scope>
</reference>
<feature type="domain" description="3-dehydroquinate synthase C-terminal" evidence="19">
    <location>
        <begin position="183"/>
        <end position="333"/>
    </location>
</feature>
<evidence type="ECO:0000256" key="8">
    <source>
        <dbReference type="ARBA" id="ARBA00017684"/>
    </source>
</evidence>
<comment type="catalytic activity">
    <reaction evidence="1">
        <text>7-phospho-2-dehydro-3-deoxy-D-arabino-heptonate = 3-dehydroquinate + phosphate</text>
        <dbReference type="Rhea" id="RHEA:21968"/>
        <dbReference type="ChEBI" id="CHEBI:32364"/>
        <dbReference type="ChEBI" id="CHEBI:43474"/>
        <dbReference type="ChEBI" id="CHEBI:58394"/>
        <dbReference type="EC" id="4.2.3.4"/>
    </reaction>
</comment>
<comment type="similarity">
    <text evidence="6">Belongs to the sugar phosphate cyclases superfamily. Dehydroquinate synthase family.</text>
</comment>
<dbReference type="GO" id="GO:0046872">
    <property type="term" value="F:metal ion binding"/>
    <property type="evidence" value="ECO:0007669"/>
    <property type="project" value="UniProtKB-KW"/>
</dbReference>
<evidence type="ECO:0000256" key="12">
    <source>
        <dbReference type="ARBA" id="ARBA00022741"/>
    </source>
</evidence>